<accession>A0A813ED69</accession>
<dbReference type="AlphaFoldDB" id="A0A813ED69"/>
<protein>
    <submittedName>
        <fullName evidence="1">Uncharacterized protein</fullName>
    </submittedName>
</protein>
<comment type="caution">
    <text evidence="1">The sequence shown here is derived from an EMBL/GenBank/DDBJ whole genome shotgun (WGS) entry which is preliminary data.</text>
</comment>
<reference evidence="1" key="1">
    <citation type="submission" date="2021-02" db="EMBL/GenBank/DDBJ databases">
        <authorList>
            <person name="Dougan E. K."/>
            <person name="Rhodes N."/>
            <person name="Thang M."/>
            <person name="Chan C."/>
        </authorList>
    </citation>
    <scope>NUCLEOTIDE SEQUENCE</scope>
</reference>
<dbReference type="EMBL" id="CAJNNV010010274">
    <property type="protein sequence ID" value="CAE8598449.1"/>
    <property type="molecule type" value="Genomic_DNA"/>
</dbReference>
<name>A0A813ED69_POLGL</name>
<feature type="non-terminal residue" evidence="1">
    <location>
        <position position="222"/>
    </location>
</feature>
<evidence type="ECO:0000313" key="2">
    <source>
        <dbReference type="Proteomes" id="UP000654075"/>
    </source>
</evidence>
<proteinExistence type="predicted"/>
<sequence>ASFSMPSGLNRASSGLYLAKASSRQDLVNEGDRDLMGLHPVWKIPANMVDTVQRQWTSKSLGTLPVIASSDEHDQHLQPCVFLWGRQAWEALGVLMISWDLFAVPLQVFEPYSMELTASTTVLTTLYWTCDVPFTFLASQQSDGAQHISFKAMARQYASSLSHIGNPILLRFVSLLRCLRVPRFIFKSRAGILVYSTLIASMGNALQQIKKLNEERTEQFAK</sequence>
<organism evidence="1 2">
    <name type="scientific">Polarella glacialis</name>
    <name type="common">Dinoflagellate</name>
    <dbReference type="NCBI Taxonomy" id="89957"/>
    <lineage>
        <taxon>Eukaryota</taxon>
        <taxon>Sar</taxon>
        <taxon>Alveolata</taxon>
        <taxon>Dinophyceae</taxon>
        <taxon>Suessiales</taxon>
        <taxon>Suessiaceae</taxon>
        <taxon>Polarella</taxon>
    </lineage>
</organism>
<evidence type="ECO:0000313" key="1">
    <source>
        <dbReference type="EMBL" id="CAE8598449.1"/>
    </source>
</evidence>
<feature type="non-terminal residue" evidence="1">
    <location>
        <position position="1"/>
    </location>
</feature>
<keyword evidence="2" id="KW-1185">Reference proteome</keyword>
<dbReference type="Proteomes" id="UP000654075">
    <property type="component" value="Unassembled WGS sequence"/>
</dbReference>
<gene>
    <name evidence="1" type="ORF">PGLA1383_LOCUS16856</name>
</gene>